<gene>
    <name evidence="2" type="primary">thiF</name>
    <name evidence="2" type="ORF">RVY80_09870</name>
</gene>
<dbReference type="NCBIfam" id="TIGR02354">
    <property type="entry name" value="thiF_fam2"/>
    <property type="match status" value="1"/>
</dbReference>
<evidence type="ECO:0000313" key="2">
    <source>
        <dbReference type="EMBL" id="MDV5089125.1"/>
    </source>
</evidence>
<evidence type="ECO:0000313" key="3">
    <source>
        <dbReference type="Proteomes" id="UP001272515"/>
    </source>
</evidence>
<proteinExistence type="predicted"/>
<dbReference type="InterPro" id="IPR045886">
    <property type="entry name" value="ThiF/MoeB/HesA"/>
</dbReference>
<protein>
    <submittedName>
        <fullName evidence="2">Sulfur carrier protein ThiS adenylyltransferase ThiF</fullName>
    </submittedName>
</protein>
<accession>A0ABU3ZB57</accession>
<dbReference type="PANTHER" id="PTHR43267:SF3">
    <property type="entry name" value="THIF PROTEIN"/>
    <property type="match status" value="1"/>
</dbReference>
<dbReference type="EMBL" id="JAWJZB010000013">
    <property type="protein sequence ID" value="MDV5089125.1"/>
    <property type="molecule type" value="Genomic_DNA"/>
</dbReference>
<reference evidence="2 3" key="1">
    <citation type="submission" date="2023-10" db="EMBL/GenBank/DDBJ databases">
        <title>Veillonella sp. nov., isolated from a pig farm feces dump.</title>
        <authorList>
            <person name="Chang Y.-H."/>
        </authorList>
    </citation>
    <scope>NUCLEOTIDE SEQUENCE [LARGE SCALE GENOMIC DNA]</scope>
    <source>
        <strain evidence="2 3">YH-vei2233</strain>
    </source>
</reference>
<dbReference type="Pfam" id="PF00899">
    <property type="entry name" value="ThiF"/>
    <property type="match status" value="1"/>
</dbReference>
<comment type="caution">
    <text evidence="2">The sequence shown here is derived from an EMBL/GenBank/DDBJ whole genome shotgun (WGS) entry which is preliminary data.</text>
</comment>
<organism evidence="2 3">
    <name type="scientific">Veillonella absiana</name>
    <dbReference type="NCBI Taxonomy" id="3079305"/>
    <lineage>
        <taxon>Bacteria</taxon>
        <taxon>Bacillati</taxon>
        <taxon>Bacillota</taxon>
        <taxon>Negativicutes</taxon>
        <taxon>Veillonellales</taxon>
        <taxon>Veillonellaceae</taxon>
        <taxon>Veillonella</taxon>
    </lineage>
</organism>
<sequence>MVKVTRNYTLRSLNEFEIGLERYYSQEALEAIRNTVIGIAGCGGLGSNCAIMLARCGFRNFIIVDCDVVEPSNLNRQHYFIHQIGIPKVEALLEVLRRVNPDISVEFYHQRVNENNIQELFSDAHVLVEAFDSTIAKQMFYEAFHNDKRCRIMASGIAGFGHSDEIITRCLSYNCYIVGDETRDIKQEVPLAPRVTIAAAKQADIVLSHVLKNLD</sequence>
<keyword evidence="2" id="KW-0548">Nucleotidyltransferase</keyword>
<keyword evidence="3" id="KW-1185">Reference proteome</keyword>
<dbReference type="InterPro" id="IPR012729">
    <property type="entry name" value="ThiF_fam2"/>
</dbReference>
<dbReference type="InterPro" id="IPR000594">
    <property type="entry name" value="ThiF_NAD_FAD-bd"/>
</dbReference>
<dbReference type="PANTHER" id="PTHR43267">
    <property type="entry name" value="TRNA THREONYLCARBAMOYLADENOSINE DEHYDRATASE"/>
    <property type="match status" value="1"/>
</dbReference>
<dbReference type="SUPFAM" id="SSF69572">
    <property type="entry name" value="Activating enzymes of the ubiquitin-like proteins"/>
    <property type="match status" value="1"/>
</dbReference>
<feature type="domain" description="THIF-type NAD/FAD binding fold" evidence="1">
    <location>
        <begin position="25"/>
        <end position="208"/>
    </location>
</feature>
<dbReference type="NCBIfam" id="NF006395">
    <property type="entry name" value="PRK08644.1"/>
    <property type="match status" value="1"/>
</dbReference>
<name>A0ABU3ZB57_9FIRM</name>
<dbReference type="Gene3D" id="3.40.50.720">
    <property type="entry name" value="NAD(P)-binding Rossmann-like Domain"/>
    <property type="match status" value="1"/>
</dbReference>
<dbReference type="Proteomes" id="UP001272515">
    <property type="component" value="Unassembled WGS sequence"/>
</dbReference>
<keyword evidence="2" id="KW-0808">Transferase</keyword>
<dbReference type="RefSeq" id="WP_295193433.1">
    <property type="nucleotide sequence ID" value="NZ_JAWJZA010000023.1"/>
</dbReference>
<dbReference type="GO" id="GO:0016779">
    <property type="term" value="F:nucleotidyltransferase activity"/>
    <property type="evidence" value="ECO:0007669"/>
    <property type="project" value="UniProtKB-KW"/>
</dbReference>
<dbReference type="InterPro" id="IPR035985">
    <property type="entry name" value="Ubiquitin-activating_enz"/>
</dbReference>
<evidence type="ECO:0000259" key="1">
    <source>
        <dbReference type="Pfam" id="PF00899"/>
    </source>
</evidence>